<protein>
    <submittedName>
        <fullName evidence="1">SFRICE_018041</fullName>
    </submittedName>
</protein>
<accession>A0A2H1VVH8</accession>
<proteinExistence type="predicted"/>
<dbReference type="AlphaFoldDB" id="A0A2H1VVH8"/>
<sequence>MSLTKLLKAPIKLFKKEVITFLIVRRYDLGVLEESLRYIAVRPSASISVLRQKVWHLLDLPDFCEEVIVLKANNEMLPLTELRRGNTPQNPFVLEVWLPNHDNRLKSSTTVHNNMLTIGNGEEQSQYTSRNKNDTMVYENTLKEHDDKFCTGTCFCDSDWPARINQTVHRPASYATNFSLSCIETHKTASTDPHAQSTISDETMAFNKVRISANKQATNTLLSDFKKSDMSCRISSTSLFKLNRGKSRDNFTNILLKIQSDLSTLSNKLSVLETKLPA</sequence>
<evidence type="ECO:0000313" key="1">
    <source>
        <dbReference type="EMBL" id="SOQ44492.1"/>
    </source>
</evidence>
<dbReference type="EMBL" id="ODYU01004521">
    <property type="protein sequence ID" value="SOQ44492.1"/>
    <property type="molecule type" value="Genomic_DNA"/>
</dbReference>
<reference evidence="1" key="1">
    <citation type="submission" date="2016-07" db="EMBL/GenBank/DDBJ databases">
        <authorList>
            <person name="Bretaudeau A."/>
        </authorList>
    </citation>
    <scope>NUCLEOTIDE SEQUENCE</scope>
    <source>
        <strain evidence="1">Rice</strain>
        <tissue evidence="1">Whole body</tissue>
    </source>
</reference>
<name>A0A2H1VVH8_SPOFR</name>
<organism evidence="1">
    <name type="scientific">Spodoptera frugiperda</name>
    <name type="common">Fall armyworm</name>
    <dbReference type="NCBI Taxonomy" id="7108"/>
    <lineage>
        <taxon>Eukaryota</taxon>
        <taxon>Metazoa</taxon>
        <taxon>Ecdysozoa</taxon>
        <taxon>Arthropoda</taxon>
        <taxon>Hexapoda</taxon>
        <taxon>Insecta</taxon>
        <taxon>Pterygota</taxon>
        <taxon>Neoptera</taxon>
        <taxon>Endopterygota</taxon>
        <taxon>Lepidoptera</taxon>
        <taxon>Glossata</taxon>
        <taxon>Ditrysia</taxon>
        <taxon>Noctuoidea</taxon>
        <taxon>Noctuidae</taxon>
        <taxon>Amphipyrinae</taxon>
        <taxon>Spodoptera</taxon>
    </lineage>
</organism>
<gene>
    <name evidence="1" type="ORF">SFRICE_018041</name>
</gene>